<name>A0A4S2LCB9_OPIFE</name>
<reference evidence="1 2" key="1">
    <citation type="journal article" date="2019" name="BMC Genomics">
        <title>New insights from Opisthorchis felineus genome: update on genomics of the epidemiologically important liver flukes.</title>
        <authorList>
            <person name="Ershov N.I."/>
            <person name="Mordvinov V.A."/>
            <person name="Prokhortchouk E.B."/>
            <person name="Pakharukova M.Y."/>
            <person name="Gunbin K.V."/>
            <person name="Ustyantsev K."/>
            <person name="Genaev M.A."/>
            <person name="Blinov A.G."/>
            <person name="Mazur A."/>
            <person name="Boulygina E."/>
            <person name="Tsygankova S."/>
            <person name="Khrameeva E."/>
            <person name="Chekanov N."/>
            <person name="Fan G."/>
            <person name="Xiao A."/>
            <person name="Zhang H."/>
            <person name="Xu X."/>
            <person name="Yang H."/>
            <person name="Solovyev V."/>
            <person name="Lee S.M."/>
            <person name="Liu X."/>
            <person name="Afonnikov D.A."/>
            <person name="Skryabin K.G."/>
        </authorList>
    </citation>
    <scope>NUCLEOTIDE SEQUENCE [LARGE SCALE GENOMIC DNA]</scope>
    <source>
        <strain evidence="1">AK-0245</strain>
        <tissue evidence="1">Whole organism</tissue>
    </source>
</reference>
<sequence length="112" mass="12692">MTKIFRKNKDKVPTQSEPTRNKAPWLCEFWIGNNFFGEPVPENTLGIHRTHIPSPTRTETRKFCTRSSNIQVSTWPAALWLILVPFAPVPLHSTGQLLSPAATRYQAPTAHL</sequence>
<proteinExistence type="predicted"/>
<protein>
    <submittedName>
        <fullName evidence="1">Uncharacterized protein</fullName>
    </submittedName>
</protein>
<dbReference type="Proteomes" id="UP000308267">
    <property type="component" value="Unassembled WGS sequence"/>
</dbReference>
<evidence type="ECO:0000313" key="2">
    <source>
        <dbReference type="Proteomes" id="UP000308267"/>
    </source>
</evidence>
<accession>A0A4S2LCB9</accession>
<evidence type="ECO:0000313" key="1">
    <source>
        <dbReference type="EMBL" id="TGZ60860.1"/>
    </source>
</evidence>
<comment type="caution">
    <text evidence="1">The sequence shown here is derived from an EMBL/GenBank/DDBJ whole genome shotgun (WGS) entry which is preliminary data.</text>
</comment>
<dbReference type="EMBL" id="SJOL01008206">
    <property type="protein sequence ID" value="TGZ60860.1"/>
    <property type="molecule type" value="Genomic_DNA"/>
</dbReference>
<dbReference type="AlphaFoldDB" id="A0A4S2LCB9"/>
<dbReference type="EMBL" id="SJOL01008206">
    <property type="protein sequence ID" value="TGZ60859.1"/>
    <property type="molecule type" value="Genomic_DNA"/>
</dbReference>
<organism evidence="1 2">
    <name type="scientific">Opisthorchis felineus</name>
    <dbReference type="NCBI Taxonomy" id="147828"/>
    <lineage>
        <taxon>Eukaryota</taxon>
        <taxon>Metazoa</taxon>
        <taxon>Spiralia</taxon>
        <taxon>Lophotrochozoa</taxon>
        <taxon>Platyhelminthes</taxon>
        <taxon>Trematoda</taxon>
        <taxon>Digenea</taxon>
        <taxon>Opisthorchiida</taxon>
        <taxon>Opisthorchiata</taxon>
        <taxon>Opisthorchiidae</taxon>
        <taxon>Opisthorchis</taxon>
    </lineage>
</organism>
<gene>
    <name evidence="1" type="ORF">CRM22_008292</name>
</gene>
<keyword evidence="2" id="KW-1185">Reference proteome</keyword>